<dbReference type="PANTHER" id="PTHR45138:SF9">
    <property type="entry name" value="DIGUANYLATE CYCLASE DGCM-RELATED"/>
    <property type="match status" value="1"/>
</dbReference>
<dbReference type="Pfam" id="PF00990">
    <property type="entry name" value="GGDEF"/>
    <property type="match status" value="1"/>
</dbReference>
<evidence type="ECO:0000313" key="6">
    <source>
        <dbReference type="Proteomes" id="UP001166291"/>
    </source>
</evidence>
<dbReference type="Pfam" id="PF00072">
    <property type="entry name" value="Response_reg"/>
    <property type="match status" value="2"/>
</dbReference>
<dbReference type="InterPro" id="IPR000160">
    <property type="entry name" value="GGDEF_dom"/>
</dbReference>
<dbReference type="InterPro" id="IPR050469">
    <property type="entry name" value="Diguanylate_Cyclase"/>
</dbReference>
<dbReference type="PANTHER" id="PTHR45138">
    <property type="entry name" value="REGULATORY COMPONENTS OF SENSORY TRANSDUCTION SYSTEM"/>
    <property type="match status" value="1"/>
</dbReference>
<feature type="modified residue" description="4-aspartylphosphate" evidence="2">
    <location>
        <position position="176"/>
    </location>
</feature>
<protein>
    <recommendedName>
        <fullName evidence="1">diguanylate cyclase</fullName>
        <ecNumber evidence="1">2.7.7.65</ecNumber>
    </recommendedName>
</protein>
<keyword evidence="6" id="KW-1185">Reference proteome</keyword>
<dbReference type="SMART" id="SM00448">
    <property type="entry name" value="REC"/>
    <property type="match status" value="2"/>
</dbReference>
<dbReference type="Proteomes" id="UP001166291">
    <property type="component" value="Unassembled WGS sequence"/>
</dbReference>
<dbReference type="RefSeq" id="WP_219043183.1">
    <property type="nucleotide sequence ID" value="NZ_JAHWDQ010000002.1"/>
</dbReference>
<name>A0ABS6VRH5_9GAMM</name>
<dbReference type="CDD" id="cd01949">
    <property type="entry name" value="GGDEF"/>
    <property type="match status" value="1"/>
</dbReference>
<dbReference type="InterPro" id="IPR001789">
    <property type="entry name" value="Sig_transdc_resp-reg_receiver"/>
</dbReference>
<evidence type="ECO:0000313" key="5">
    <source>
        <dbReference type="EMBL" id="MBW2940921.1"/>
    </source>
</evidence>
<dbReference type="NCBIfam" id="TIGR00254">
    <property type="entry name" value="GGDEF"/>
    <property type="match status" value="1"/>
</dbReference>
<proteinExistence type="predicted"/>
<dbReference type="PROSITE" id="PS50887">
    <property type="entry name" value="GGDEF"/>
    <property type="match status" value="1"/>
</dbReference>
<keyword evidence="5" id="KW-0808">Transferase</keyword>
<dbReference type="PROSITE" id="PS50110">
    <property type="entry name" value="RESPONSE_REGULATORY"/>
    <property type="match status" value="2"/>
</dbReference>
<dbReference type="GO" id="GO:0052621">
    <property type="term" value="F:diguanylate cyclase activity"/>
    <property type="evidence" value="ECO:0007669"/>
    <property type="project" value="UniProtKB-EC"/>
</dbReference>
<dbReference type="EC" id="2.7.7.65" evidence="1"/>
<organism evidence="5 6">
    <name type="scientific">Zhongshania aquimaris</name>
    <dbReference type="NCBI Taxonomy" id="2857107"/>
    <lineage>
        <taxon>Bacteria</taxon>
        <taxon>Pseudomonadati</taxon>
        <taxon>Pseudomonadota</taxon>
        <taxon>Gammaproteobacteria</taxon>
        <taxon>Cellvibrionales</taxon>
        <taxon>Spongiibacteraceae</taxon>
        <taxon>Zhongshania</taxon>
    </lineage>
</organism>
<reference evidence="5" key="1">
    <citation type="submission" date="2021-07" db="EMBL/GenBank/DDBJ databases">
        <title>Zhongshania sp. CAU 1632 isolated from seawater.</title>
        <authorList>
            <person name="Kim W."/>
        </authorList>
    </citation>
    <scope>NUCLEOTIDE SEQUENCE</scope>
    <source>
        <strain evidence="5">CAU 1632</strain>
    </source>
</reference>
<evidence type="ECO:0000256" key="2">
    <source>
        <dbReference type="PROSITE-ProRule" id="PRU00169"/>
    </source>
</evidence>
<dbReference type="SMART" id="SM00267">
    <property type="entry name" value="GGDEF"/>
    <property type="match status" value="1"/>
</dbReference>
<feature type="modified residue" description="4-aspartylphosphate" evidence="2">
    <location>
        <position position="55"/>
    </location>
</feature>
<feature type="domain" description="Response regulatory" evidence="3">
    <location>
        <begin position="126"/>
        <end position="243"/>
    </location>
</feature>
<feature type="domain" description="GGDEF" evidence="4">
    <location>
        <begin position="286"/>
        <end position="415"/>
    </location>
</feature>
<accession>A0ABS6VRH5</accession>
<feature type="domain" description="Response regulatory" evidence="3">
    <location>
        <begin position="3"/>
        <end position="118"/>
    </location>
</feature>
<sequence length="418" mass="47197">MPSVLVVEDNAALASMAKAILEDILGFTACIARNGAEAKSLLKNNPERFTVALVDLNLPDAPNGEIVPVVQSYDIPVIVLTGYFGDELRKNMIELGVVDYVLKKNMSAYEYACHLAQRVHRNYSTKVLIVDDSKSALLMLKRHLEIQRLQVITAENGKDALLKMTAHPDIKLVITDYNMPEMDGFELIQQLRTRHPKDQLAIIGLSSSGEARLSAQLLKSGANDFIGKPFSYEELLCRVNQNLDYLDHIQDIRDAANRDYLTKLHNRRYFFNHGKLLHQKAQFQETPLSLAMIDIDHFKKINDRYGHEAGDTALKHMADLLRGEFPDDLVARFGGEEFCILSTTGSDDTYKRFDEFRRKVADSRIEDDNYQFGFSVSIGISSVQSEKLDASIHAADLNLYRAKEQGRNQVISSCQPER</sequence>
<keyword evidence="5" id="KW-0548">Nucleotidyltransferase</keyword>
<evidence type="ECO:0000259" key="3">
    <source>
        <dbReference type="PROSITE" id="PS50110"/>
    </source>
</evidence>
<dbReference type="EMBL" id="JAHWDQ010000002">
    <property type="protein sequence ID" value="MBW2940921.1"/>
    <property type="molecule type" value="Genomic_DNA"/>
</dbReference>
<gene>
    <name evidence="5" type="ORF">KXJ70_09050</name>
</gene>
<evidence type="ECO:0000256" key="1">
    <source>
        <dbReference type="ARBA" id="ARBA00012528"/>
    </source>
</evidence>
<keyword evidence="2" id="KW-0597">Phosphoprotein</keyword>
<evidence type="ECO:0000259" key="4">
    <source>
        <dbReference type="PROSITE" id="PS50887"/>
    </source>
</evidence>
<dbReference type="CDD" id="cd17544">
    <property type="entry name" value="REC_2_GGDEF"/>
    <property type="match status" value="1"/>
</dbReference>
<comment type="caution">
    <text evidence="5">The sequence shown here is derived from an EMBL/GenBank/DDBJ whole genome shotgun (WGS) entry which is preliminary data.</text>
</comment>